<proteinExistence type="predicted"/>
<keyword evidence="3" id="KW-1185">Reference proteome</keyword>
<dbReference type="EMBL" id="JBHSCN010000021">
    <property type="protein sequence ID" value="MFC4245150.1"/>
    <property type="molecule type" value="Genomic_DNA"/>
</dbReference>
<keyword evidence="1" id="KW-1133">Transmembrane helix</keyword>
<keyword evidence="1" id="KW-0472">Membrane</keyword>
<name>A0ABV8QCB1_9MICO</name>
<keyword evidence="1" id="KW-0812">Transmembrane</keyword>
<feature type="transmembrane region" description="Helical" evidence="1">
    <location>
        <begin position="37"/>
        <end position="61"/>
    </location>
</feature>
<evidence type="ECO:0000256" key="1">
    <source>
        <dbReference type="SAM" id="Phobius"/>
    </source>
</evidence>
<gene>
    <name evidence="2" type="ORF">ACFOYW_17415</name>
</gene>
<organism evidence="2 3">
    <name type="scientific">Gryllotalpicola reticulitermitis</name>
    <dbReference type="NCBI Taxonomy" id="1184153"/>
    <lineage>
        <taxon>Bacteria</taxon>
        <taxon>Bacillati</taxon>
        <taxon>Actinomycetota</taxon>
        <taxon>Actinomycetes</taxon>
        <taxon>Micrococcales</taxon>
        <taxon>Microbacteriaceae</taxon>
        <taxon>Gryllotalpicola</taxon>
    </lineage>
</organism>
<sequence>MMSIVWTICVRVYELLQKYGPSNIVLWRLRSRRGLRWGGVVGLAGAVAYGGMFLGISYAVQQGLSPWLYLLAAVALWDAIKFLMFIPISAVKLFRVRAQEARMLRATVRDVYAAEAAEGRQHDKLTRTERRELLVGMRAQSRS</sequence>
<evidence type="ECO:0008006" key="4">
    <source>
        <dbReference type="Google" id="ProtNLM"/>
    </source>
</evidence>
<comment type="caution">
    <text evidence="2">The sequence shown here is derived from an EMBL/GenBank/DDBJ whole genome shotgun (WGS) entry which is preliminary data.</text>
</comment>
<feature type="transmembrane region" description="Helical" evidence="1">
    <location>
        <begin position="67"/>
        <end position="94"/>
    </location>
</feature>
<accession>A0ABV8QCB1</accession>
<dbReference type="RefSeq" id="WP_390231973.1">
    <property type="nucleotide sequence ID" value="NZ_JBHSCN010000021.1"/>
</dbReference>
<evidence type="ECO:0000313" key="2">
    <source>
        <dbReference type="EMBL" id="MFC4245150.1"/>
    </source>
</evidence>
<evidence type="ECO:0000313" key="3">
    <source>
        <dbReference type="Proteomes" id="UP001595900"/>
    </source>
</evidence>
<dbReference type="Proteomes" id="UP001595900">
    <property type="component" value="Unassembled WGS sequence"/>
</dbReference>
<reference evidence="3" key="1">
    <citation type="journal article" date="2019" name="Int. J. Syst. Evol. Microbiol.">
        <title>The Global Catalogue of Microorganisms (GCM) 10K type strain sequencing project: providing services to taxonomists for standard genome sequencing and annotation.</title>
        <authorList>
            <consortium name="The Broad Institute Genomics Platform"/>
            <consortium name="The Broad Institute Genome Sequencing Center for Infectious Disease"/>
            <person name="Wu L."/>
            <person name="Ma J."/>
        </authorList>
    </citation>
    <scope>NUCLEOTIDE SEQUENCE [LARGE SCALE GENOMIC DNA]</scope>
    <source>
        <strain evidence="3">CGMCC 1.10363</strain>
    </source>
</reference>
<protein>
    <recommendedName>
        <fullName evidence="4">Sulfate permease</fullName>
    </recommendedName>
</protein>